<evidence type="ECO:0000313" key="11">
    <source>
        <dbReference type="Proteomes" id="UP000471298"/>
    </source>
</evidence>
<dbReference type="PROSITE" id="PS00727">
    <property type="entry name" value="AP_NUCLEASE_F1_2"/>
    <property type="match status" value="1"/>
</dbReference>
<feature type="binding site" evidence="7">
    <location>
        <position position="148"/>
    </location>
    <ligand>
        <name>Mg(2+)</name>
        <dbReference type="ChEBI" id="CHEBI:18420"/>
        <label>1</label>
    </ligand>
</feature>
<dbReference type="NCBIfam" id="TIGR00633">
    <property type="entry name" value="xth"/>
    <property type="match status" value="1"/>
</dbReference>
<evidence type="ECO:0000256" key="2">
    <source>
        <dbReference type="ARBA" id="ARBA00007092"/>
    </source>
</evidence>
<evidence type="ECO:0000256" key="8">
    <source>
        <dbReference type="PIRSR" id="PIRSR604808-3"/>
    </source>
</evidence>
<dbReference type="PANTHER" id="PTHR43250:SF2">
    <property type="entry name" value="EXODEOXYRIBONUCLEASE III"/>
    <property type="match status" value="1"/>
</dbReference>
<dbReference type="GO" id="GO:0008311">
    <property type="term" value="F:double-stranded DNA 3'-5' DNA exonuclease activity"/>
    <property type="evidence" value="ECO:0007669"/>
    <property type="project" value="UniProtKB-EC"/>
</dbReference>
<organism evidence="10 11">
    <name type="scientific">Ostreibacterium oceani</name>
    <dbReference type="NCBI Taxonomy" id="2654998"/>
    <lineage>
        <taxon>Bacteria</taxon>
        <taxon>Pseudomonadati</taxon>
        <taxon>Pseudomonadota</taxon>
        <taxon>Gammaproteobacteria</taxon>
        <taxon>Cardiobacteriales</taxon>
        <taxon>Ostreibacteriaceae</taxon>
        <taxon>Ostreibacterium</taxon>
    </lineage>
</organism>
<dbReference type="GO" id="GO:0046872">
    <property type="term" value="F:metal ion binding"/>
    <property type="evidence" value="ECO:0007669"/>
    <property type="project" value="UniProtKB-KW"/>
</dbReference>
<comment type="cofactor">
    <cofactor evidence="1">
        <name>Mn(2+)</name>
        <dbReference type="ChEBI" id="CHEBI:29035"/>
    </cofactor>
</comment>
<dbReference type="Gene3D" id="3.60.10.10">
    <property type="entry name" value="Endonuclease/exonuclease/phosphatase"/>
    <property type="match status" value="1"/>
</dbReference>
<evidence type="ECO:0000313" key="10">
    <source>
        <dbReference type="EMBL" id="MPV86524.1"/>
    </source>
</evidence>
<dbReference type="Pfam" id="PF03372">
    <property type="entry name" value="Exo_endo_phos"/>
    <property type="match status" value="1"/>
</dbReference>
<feature type="binding site" evidence="7">
    <location>
        <position position="34"/>
    </location>
    <ligand>
        <name>Mg(2+)</name>
        <dbReference type="ChEBI" id="CHEBI:18420"/>
        <label>1</label>
    </ligand>
</feature>
<reference evidence="10 11" key="1">
    <citation type="submission" date="2019-10" db="EMBL/GenBank/DDBJ databases">
        <title>Cardiobacteriales fam. a chemoheterotrophic member of the order Cardiobacteriales, and proposal of Cardiobacteriales fam. nov.</title>
        <authorList>
            <person name="Wang C."/>
        </authorList>
    </citation>
    <scope>NUCLEOTIDE SEQUENCE [LARGE SCALE GENOMIC DNA]</scope>
    <source>
        <strain evidence="10 11">ML27</strain>
    </source>
</reference>
<feature type="binding site" evidence="7">
    <location>
        <position position="7"/>
    </location>
    <ligand>
        <name>Mg(2+)</name>
        <dbReference type="ChEBI" id="CHEBI:18420"/>
        <label>1</label>
    </ligand>
</feature>
<evidence type="ECO:0000256" key="1">
    <source>
        <dbReference type="ARBA" id="ARBA00001936"/>
    </source>
</evidence>
<feature type="binding site" evidence="7">
    <location>
        <position position="146"/>
    </location>
    <ligand>
        <name>Mg(2+)</name>
        <dbReference type="ChEBI" id="CHEBI:18420"/>
        <label>1</label>
    </ligand>
</feature>
<dbReference type="Proteomes" id="UP000471298">
    <property type="component" value="Unassembled WGS sequence"/>
</dbReference>
<proteinExistence type="inferred from homology"/>
<keyword evidence="5 7" id="KW-0460">Magnesium</keyword>
<evidence type="ECO:0000256" key="3">
    <source>
        <dbReference type="ARBA" id="ARBA00022723"/>
    </source>
</evidence>
<feature type="site" description="Interaction with DNA substrate" evidence="8">
    <location>
        <position position="247"/>
    </location>
</feature>
<dbReference type="InterPro" id="IPR020848">
    <property type="entry name" value="AP_endonuclease_F1_CS"/>
</dbReference>
<feature type="active site" evidence="6">
    <location>
        <position position="105"/>
    </location>
</feature>
<dbReference type="PROSITE" id="PS51435">
    <property type="entry name" value="AP_NUCLEASE_F1_4"/>
    <property type="match status" value="1"/>
</dbReference>
<dbReference type="FunCoup" id="A0A6N7EUR3">
    <property type="interactions" value="463"/>
</dbReference>
<feature type="binding site" evidence="7">
    <location>
        <position position="247"/>
    </location>
    <ligand>
        <name>Mg(2+)</name>
        <dbReference type="ChEBI" id="CHEBI:18420"/>
        <label>1</label>
    </ligand>
</feature>
<feature type="active site" description="Proton acceptor" evidence="6">
    <location>
        <position position="247"/>
    </location>
</feature>
<dbReference type="PANTHER" id="PTHR43250">
    <property type="entry name" value="EXODEOXYRIBONUCLEASE III"/>
    <property type="match status" value="1"/>
</dbReference>
<comment type="caution">
    <text evidence="10">The sequence shown here is derived from an EMBL/GenBank/DDBJ whole genome shotgun (WGS) entry which is preliminary data.</text>
</comment>
<name>A0A6N7EUR3_9GAMM</name>
<dbReference type="InterPro" id="IPR037493">
    <property type="entry name" value="ExoIII-like"/>
</dbReference>
<feature type="binding site" evidence="7">
    <location>
        <position position="246"/>
    </location>
    <ligand>
        <name>Mg(2+)</name>
        <dbReference type="ChEBI" id="CHEBI:18420"/>
        <label>1</label>
    </ligand>
</feature>
<dbReference type="AlphaFoldDB" id="A0A6N7EUR3"/>
<feature type="site" description="Transition state stabilizer" evidence="8">
    <location>
        <position position="148"/>
    </location>
</feature>
<sequence length="258" mass="29720">MTIASWNINSINIRLPQIINLIDTENIDILGVQETKVPDANFPIDALNNKGFHVFFNGQKSFNGTAFISKQPLTNCRHHLPGMEMDYQRRFLQAQCNDTLLINCYVPNGKAVGDEKYDYKLRWLDALIAHLEAQLKQGWSIILMGDFNIAPTDDDVYDAQLWRDKILCSAPERQRFQALIDLGFCDTFRQFNQQAAQFSWWDYRDGGFEKNQGHRIDFILSSAKSTRYCVDCVIEKKTRSWERPSDHAPVIATFDSLG</sequence>
<dbReference type="GO" id="GO:0003677">
    <property type="term" value="F:DNA binding"/>
    <property type="evidence" value="ECO:0007669"/>
    <property type="project" value="InterPro"/>
</dbReference>
<feature type="domain" description="Endonuclease/exonuclease/phosphatase" evidence="9">
    <location>
        <begin position="4"/>
        <end position="247"/>
    </location>
</feature>
<dbReference type="GO" id="GO:0006281">
    <property type="term" value="P:DNA repair"/>
    <property type="evidence" value="ECO:0007669"/>
    <property type="project" value="InterPro"/>
</dbReference>
<dbReference type="PROSITE" id="PS00728">
    <property type="entry name" value="AP_NUCLEASE_F1_3"/>
    <property type="match status" value="1"/>
</dbReference>
<keyword evidence="3 7" id="KW-0479">Metal-binding</keyword>
<evidence type="ECO:0000256" key="5">
    <source>
        <dbReference type="ARBA" id="ARBA00022842"/>
    </source>
</evidence>
<dbReference type="GO" id="GO:0004519">
    <property type="term" value="F:endonuclease activity"/>
    <property type="evidence" value="ECO:0007669"/>
    <property type="project" value="InterPro"/>
</dbReference>
<keyword evidence="11" id="KW-1185">Reference proteome</keyword>
<dbReference type="CDD" id="cd09086">
    <property type="entry name" value="ExoIII-like_AP-endo"/>
    <property type="match status" value="1"/>
</dbReference>
<keyword evidence="7" id="KW-0464">Manganese</keyword>
<evidence type="ECO:0000256" key="6">
    <source>
        <dbReference type="PIRSR" id="PIRSR604808-1"/>
    </source>
</evidence>
<keyword evidence="4 10" id="KW-0378">Hydrolase</keyword>
<evidence type="ECO:0000256" key="7">
    <source>
        <dbReference type="PIRSR" id="PIRSR604808-2"/>
    </source>
</evidence>
<accession>A0A6N7EUR3</accession>
<dbReference type="InterPro" id="IPR004808">
    <property type="entry name" value="AP_endonuc_1"/>
</dbReference>
<dbReference type="InterPro" id="IPR036691">
    <property type="entry name" value="Endo/exonu/phosph_ase_sf"/>
</dbReference>
<dbReference type="NCBIfam" id="TIGR00195">
    <property type="entry name" value="exoDNase_III"/>
    <property type="match status" value="1"/>
</dbReference>
<comment type="cofactor">
    <cofactor evidence="7">
        <name>Mg(2+)</name>
        <dbReference type="ChEBI" id="CHEBI:18420"/>
    </cofactor>
    <cofactor evidence="7">
        <name>Mn(2+)</name>
        <dbReference type="ChEBI" id="CHEBI:29035"/>
    </cofactor>
    <text evidence="7">Probably binds two magnesium or manganese ions per subunit.</text>
</comment>
<gene>
    <name evidence="10" type="primary">xth</name>
    <name evidence="10" type="ORF">GCU85_07240</name>
</gene>
<comment type="similarity">
    <text evidence="2">Belongs to the DNA repair enzymes AP/ExoA family.</text>
</comment>
<evidence type="ECO:0000256" key="4">
    <source>
        <dbReference type="ARBA" id="ARBA00022801"/>
    </source>
</evidence>
<dbReference type="InterPro" id="IPR005135">
    <property type="entry name" value="Endo/exonuclease/phosphatase"/>
</dbReference>
<feature type="active site" description="Proton donor/acceptor" evidence="6">
    <location>
        <position position="146"/>
    </location>
</feature>
<dbReference type="EC" id="3.1.11.2" evidence="10"/>
<evidence type="ECO:0000259" key="9">
    <source>
        <dbReference type="Pfam" id="PF03372"/>
    </source>
</evidence>
<dbReference type="SUPFAM" id="SSF56219">
    <property type="entry name" value="DNase I-like"/>
    <property type="match status" value="1"/>
</dbReference>
<protein>
    <submittedName>
        <fullName evidence="10">Exodeoxyribonuclease III</fullName>
        <ecNumber evidence="10">3.1.11.2</ecNumber>
    </submittedName>
</protein>
<feature type="site" description="Important for catalytic activity" evidence="8">
    <location>
        <position position="217"/>
    </location>
</feature>
<dbReference type="EMBL" id="WHNW01000007">
    <property type="protein sequence ID" value="MPV86524.1"/>
    <property type="molecule type" value="Genomic_DNA"/>
</dbReference>
<dbReference type="InParanoid" id="A0A6N7EUR3"/>